<evidence type="ECO:0000256" key="1">
    <source>
        <dbReference type="ARBA" id="ARBA00010617"/>
    </source>
</evidence>
<dbReference type="GO" id="GO:0004497">
    <property type="term" value="F:monooxygenase activity"/>
    <property type="evidence" value="ECO:0007669"/>
    <property type="project" value="InterPro"/>
</dbReference>
<sequence length="118" mass="13224">MRMWNRLKAQFTGDAAAKTSCYAKQIIESDFKERVCPGTRLAESNLALILANVLWAFEIRPPTGAEKGGKGSAMDLSDDAFDMYPLRHAKMFKARFVLRNDARLRLVLQEGLIAEAAF</sequence>
<organism evidence="5 6">
    <name type="scientific">Colletotrichum tabaci</name>
    <dbReference type="NCBI Taxonomy" id="1209068"/>
    <lineage>
        <taxon>Eukaryota</taxon>
        <taxon>Fungi</taxon>
        <taxon>Dikarya</taxon>
        <taxon>Ascomycota</taxon>
        <taxon>Pezizomycotina</taxon>
        <taxon>Sordariomycetes</taxon>
        <taxon>Hypocreomycetidae</taxon>
        <taxon>Glomerellales</taxon>
        <taxon>Glomerellaceae</taxon>
        <taxon>Colletotrichum</taxon>
        <taxon>Colletotrichum destructivum species complex</taxon>
    </lineage>
</organism>
<keyword evidence="3" id="KW-0560">Oxidoreductase</keyword>
<keyword evidence="6" id="KW-1185">Reference proteome</keyword>
<dbReference type="Proteomes" id="UP001327957">
    <property type="component" value="Unassembled WGS sequence"/>
</dbReference>
<comment type="caution">
    <text evidence="5">The sequence shown here is derived from an EMBL/GenBank/DDBJ whole genome shotgun (WGS) entry which is preliminary data.</text>
</comment>
<evidence type="ECO:0000313" key="6">
    <source>
        <dbReference type="Proteomes" id="UP001327957"/>
    </source>
</evidence>
<evidence type="ECO:0000256" key="2">
    <source>
        <dbReference type="ARBA" id="ARBA00022723"/>
    </source>
</evidence>
<dbReference type="EMBL" id="JASAOK010000047">
    <property type="protein sequence ID" value="KAK6210084.1"/>
    <property type="molecule type" value="Genomic_DNA"/>
</dbReference>
<reference evidence="5 6" key="1">
    <citation type="submission" date="2023-04" db="EMBL/GenBank/DDBJ databases">
        <title>Colletotrichum tabacum stain YC1 causing leaf anthracnose on Nicotiana tabacum(L.) cv.</title>
        <authorList>
            <person name="Ji Z."/>
            <person name="Wang M."/>
            <person name="Zhang J."/>
            <person name="Wang N."/>
            <person name="Zhou Z."/>
        </authorList>
    </citation>
    <scope>NUCLEOTIDE SEQUENCE [LARGE SCALE GENOMIC DNA]</scope>
    <source>
        <strain evidence="5 6">YC1</strain>
    </source>
</reference>
<dbReference type="InterPro" id="IPR050364">
    <property type="entry name" value="Cytochrome_P450_fung"/>
</dbReference>
<gene>
    <name evidence="5" type="ORF">QIS74_11668</name>
</gene>
<dbReference type="AlphaFoldDB" id="A0AAV9SZZ8"/>
<evidence type="ECO:0000256" key="3">
    <source>
        <dbReference type="ARBA" id="ARBA00023002"/>
    </source>
</evidence>
<dbReference type="SUPFAM" id="SSF48264">
    <property type="entry name" value="Cytochrome P450"/>
    <property type="match status" value="1"/>
</dbReference>
<proteinExistence type="inferred from homology"/>
<evidence type="ECO:0000256" key="4">
    <source>
        <dbReference type="ARBA" id="ARBA00023004"/>
    </source>
</evidence>
<comment type="similarity">
    <text evidence="1">Belongs to the cytochrome P450 family.</text>
</comment>
<dbReference type="GO" id="GO:0016705">
    <property type="term" value="F:oxidoreductase activity, acting on paired donors, with incorporation or reduction of molecular oxygen"/>
    <property type="evidence" value="ECO:0007669"/>
    <property type="project" value="InterPro"/>
</dbReference>
<dbReference type="Gene3D" id="1.10.630.10">
    <property type="entry name" value="Cytochrome P450"/>
    <property type="match status" value="1"/>
</dbReference>
<dbReference type="PANTHER" id="PTHR46300">
    <property type="entry name" value="P450, PUTATIVE (EUROFUNG)-RELATED-RELATED"/>
    <property type="match status" value="1"/>
</dbReference>
<keyword evidence="2" id="KW-0479">Metal-binding</keyword>
<dbReference type="InterPro" id="IPR036396">
    <property type="entry name" value="Cyt_P450_sf"/>
</dbReference>
<evidence type="ECO:0000313" key="5">
    <source>
        <dbReference type="EMBL" id="KAK6210084.1"/>
    </source>
</evidence>
<dbReference type="GO" id="GO:0020037">
    <property type="term" value="F:heme binding"/>
    <property type="evidence" value="ECO:0007669"/>
    <property type="project" value="InterPro"/>
</dbReference>
<name>A0AAV9SZZ8_9PEZI</name>
<protein>
    <submittedName>
        <fullName evidence="5">Cytochrome P450 76C3</fullName>
    </submittedName>
</protein>
<keyword evidence="4" id="KW-0408">Iron</keyword>
<dbReference type="GO" id="GO:0005506">
    <property type="term" value="F:iron ion binding"/>
    <property type="evidence" value="ECO:0007669"/>
    <property type="project" value="InterPro"/>
</dbReference>
<accession>A0AAV9SZZ8</accession>